<proteinExistence type="predicted"/>
<gene>
    <name evidence="3" type="ORF">ODALV1_LOCUS11168</name>
</gene>
<evidence type="ECO:0000256" key="1">
    <source>
        <dbReference type="SAM" id="MobiDB-lite"/>
    </source>
</evidence>
<feature type="transmembrane region" description="Helical" evidence="2">
    <location>
        <begin position="63"/>
        <end position="83"/>
    </location>
</feature>
<evidence type="ECO:0008006" key="5">
    <source>
        <dbReference type="Google" id="ProtNLM"/>
    </source>
</evidence>
<feature type="region of interest" description="Disordered" evidence="1">
    <location>
        <begin position="174"/>
        <end position="203"/>
    </location>
</feature>
<keyword evidence="2" id="KW-1133">Transmembrane helix</keyword>
<reference evidence="3 4" key="1">
    <citation type="submission" date="2024-08" db="EMBL/GenBank/DDBJ databases">
        <authorList>
            <person name="Cucini C."/>
            <person name="Frati F."/>
        </authorList>
    </citation>
    <scope>NUCLEOTIDE SEQUENCE [LARGE SCALE GENOMIC DNA]</scope>
</reference>
<organism evidence="3 4">
    <name type="scientific">Orchesella dallaii</name>
    <dbReference type="NCBI Taxonomy" id="48710"/>
    <lineage>
        <taxon>Eukaryota</taxon>
        <taxon>Metazoa</taxon>
        <taxon>Ecdysozoa</taxon>
        <taxon>Arthropoda</taxon>
        <taxon>Hexapoda</taxon>
        <taxon>Collembola</taxon>
        <taxon>Entomobryomorpha</taxon>
        <taxon>Entomobryoidea</taxon>
        <taxon>Orchesellidae</taxon>
        <taxon>Orchesellinae</taxon>
        <taxon>Orchesella</taxon>
    </lineage>
</organism>
<keyword evidence="4" id="KW-1185">Reference proteome</keyword>
<keyword evidence="2" id="KW-0472">Membrane</keyword>
<feature type="transmembrane region" description="Helical" evidence="2">
    <location>
        <begin position="95"/>
        <end position="114"/>
    </location>
</feature>
<feature type="compositionally biased region" description="Polar residues" evidence="1">
    <location>
        <begin position="188"/>
        <end position="203"/>
    </location>
</feature>
<dbReference type="EMBL" id="CAXLJM020000034">
    <property type="protein sequence ID" value="CAL8102521.1"/>
    <property type="molecule type" value="Genomic_DNA"/>
</dbReference>
<dbReference type="Proteomes" id="UP001642540">
    <property type="component" value="Unassembled WGS sequence"/>
</dbReference>
<keyword evidence="2" id="KW-0812">Transmembrane</keyword>
<comment type="caution">
    <text evidence="3">The sequence shown here is derived from an EMBL/GenBank/DDBJ whole genome shotgun (WGS) entry which is preliminary data.</text>
</comment>
<feature type="transmembrane region" description="Helical" evidence="2">
    <location>
        <begin position="134"/>
        <end position="154"/>
    </location>
</feature>
<evidence type="ECO:0000313" key="3">
    <source>
        <dbReference type="EMBL" id="CAL8102521.1"/>
    </source>
</evidence>
<protein>
    <recommendedName>
        <fullName evidence="5">Transmembrane protein</fullName>
    </recommendedName>
</protein>
<evidence type="ECO:0000256" key="2">
    <source>
        <dbReference type="SAM" id="Phobius"/>
    </source>
</evidence>
<evidence type="ECO:0000313" key="4">
    <source>
        <dbReference type="Proteomes" id="UP001642540"/>
    </source>
</evidence>
<sequence>MGQLPNLLPFMSLQTQVKIISIIQSILDYAGVWYYGFALEFLGEIYPTSDDQKKSLKSFKWNIYFISFLVSNKFVFSTLLYAGAKTKNTGIFGQWIIISIINGALSLFYLVLKYEIEKDVTGQWWTTTGQIVEITLRSSLAFIEIFFIYVVLAFKKQVAQVGQGVATSNNVELGGQSQTGGGGGTQAVDEQQPATISSQDVQQ</sequence>
<name>A0ABP1QGJ7_9HEXA</name>
<accession>A0ABP1QGJ7</accession>